<dbReference type="STRING" id="715226.ABI_32880"/>
<dbReference type="Proteomes" id="UP000006512">
    <property type="component" value="Unassembled WGS sequence"/>
</dbReference>
<evidence type="ECO:0000313" key="2">
    <source>
        <dbReference type="Proteomes" id="UP000006512"/>
    </source>
</evidence>
<keyword evidence="2" id="KW-1185">Reference proteome</keyword>
<protein>
    <submittedName>
        <fullName evidence="1">Uncharacterized protein</fullName>
    </submittedName>
</protein>
<accession>F4QPY5</accession>
<reference evidence="2" key="1">
    <citation type="submission" date="2011-03" db="EMBL/GenBank/DDBJ databases">
        <title>Draft genome sequence of Brevundimonas diminuta.</title>
        <authorList>
            <person name="Brown P.J.B."/>
            <person name="Buechlein A."/>
            <person name="Hemmerich C."/>
            <person name="Brun Y.V."/>
        </authorList>
    </citation>
    <scope>NUCLEOTIDE SEQUENCE [LARGE SCALE GENOMIC DNA]</scope>
    <source>
        <strain evidence="2">C19</strain>
    </source>
</reference>
<organism evidence="1 2">
    <name type="scientific">Asticcacaulis biprosthecium C19</name>
    <dbReference type="NCBI Taxonomy" id="715226"/>
    <lineage>
        <taxon>Bacteria</taxon>
        <taxon>Pseudomonadati</taxon>
        <taxon>Pseudomonadota</taxon>
        <taxon>Alphaproteobacteria</taxon>
        <taxon>Caulobacterales</taxon>
        <taxon>Caulobacteraceae</taxon>
        <taxon>Asticcacaulis</taxon>
    </lineage>
</organism>
<gene>
    <name evidence="1" type="ORF">ABI_32880</name>
</gene>
<dbReference type="AlphaFoldDB" id="F4QPY5"/>
<dbReference type="OrthoDB" id="7173238at2"/>
<name>F4QPY5_9CAUL</name>
<sequence length="137" mass="14735">MRFPKLVSVGWAFPMVLGVAVVGTAFAFAASRSLASDGSDERPAARCVSTPLETTDIIDRKTLYIEDRSGNAAVLTMSNGCLQRGEPVGFEFYGSGQICKPIDANITGSIASAVPLRCMVKEVKLLTREEAKAYRSR</sequence>
<dbReference type="HOGENOM" id="CLU_1944274_0_0_5"/>
<dbReference type="EMBL" id="GL883079">
    <property type="protein sequence ID" value="EGF90272.1"/>
    <property type="molecule type" value="Genomic_DNA"/>
</dbReference>
<dbReference type="RefSeq" id="WP_006274072.1">
    <property type="nucleotide sequence ID" value="NZ_GL883079.1"/>
</dbReference>
<evidence type="ECO:0000313" key="1">
    <source>
        <dbReference type="EMBL" id="EGF90272.1"/>
    </source>
</evidence>
<proteinExistence type="predicted"/>